<dbReference type="EMBL" id="CP018191">
    <property type="protein sequence ID" value="APH54862.1"/>
    <property type="molecule type" value="Genomic_DNA"/>
</dbReference>
<evidence type="ECO:0000313" key="1">
    <source>
        <dbReference type="EMBL" id="APH54862.1"/>
    </source>
</evidence>
<accession>A0AAC9KD76</accession>
<protein>
    <submittedName>
        <fullName evidence="1">Phage-related protein</fullName>
    </submittedName>
</protein>
<organism evidence="1 2">
    <name type="scientific">Granulibacter bethesdensis</name>
    <dbReference type="NCBI Taxonomy" id="364410"/>
    <lineage>
        <taxon>Bacteria</taxon>
        <taxon>Pseudomonadati</taxon>
        <taxon>Pseudomonadota</taxon>
        <taxon>Alphaproteobacteria</taxon>
        <taxon>Acetobacterales</taxon>
        <taxon>Acetobacteraceae</taxon>
        <taxon>Granulibacter</taxon>
    </lineage>
</organism>
<evidence type="ECO:0000313" key="2">
    <source>
        <dbReference type="Proteomes" id="UP000182373"/>
    </source>
</evidence>
<dbReference type="Proteomes" id="UP000182373">
    <property type="component" value="Chromosome"/>
</dbReference>
<name>A0AAC9KD76_9PROT</name>
<dbReference type="Pfam" id="PF11681">
    <property type="entry name" value="Phage_Tube_PhiTE"/>
    <property type="match status" value="1"/>
</dbReference>
<proteinExistence type="predicted"/>
<dbReference type="NCBIfam" id="NF047581">
    <property type="entry name" value="gp105_phage_fam"/>
    <property type="match status" value="1"/>
</dbReference>
<sequence length="148" mass="15694">MMIMAGNVYNYSPSNVYVVIGGVAISGFSSDKFITVDEQSTGFDSSVGADGEVMRSFSVDPRVKITLTLLQSSPSNEHLDALYTADRLSNGSIPVPILIEDLGGGLLFSAGTCWINGRAGHERSAKGSTRVWSITAVSPQLATAFRKS</sequence>
<dbReference type="AlphaFoldDB" id="A0AAC9KD76"/>
<gene>
    <name evidence="1" type="ORF">GbCGDNIH9_1573</name>
</gene>
<dbReference type="InterPro" id="IPR021695">
    <property type="entry name" value="Phage_KPP10_Orf10"/>
</dbReference>
<reference evidence="2" key="1">
    <citation type="submission" date="2016-11" db="EMBL/GenBank/DDBJ databases">
        <title>Comparative genomic and phenotypic analysis of Granulibacter bethesdensis clinical isolates from patients with chronic granulomatous disease.</title>
        <authorList>
            <person name="Zarember K.A."/>
            <person name="Porcella S.F."/>
            <person name="Chu J."/>
            <person name="Ding L."/>
            <person name="Dahlstrom E."/>
            <person name="Barbian K."/>
            <person name="Martens C."/>
            <person name="Sykora L."/>
            <person name="Kramer S."/>
            <person name="Pettinato A.M."/>
            <person name="Hong H."/>
            <person name="Wald G."/>
            <person name="Berg L.J."/>
            <person name="Rogge L.S."/>
            <person name="Greenberg D.E."/>
            <person name="Falcone E.L."/>
            <person name="Neves J.F."/>
            <person name="Simoes M.J."/>
            <person name="Casal M."/>
            <person name="Rodriguez-Lopez F.C."/>
            <person name="Zelazny A."/>
            <person name="Gallin J.I."/>
            <person name="Holland S.M."/>
        </authorList>
    </citation>
    <scope>NUCLEOTIDE SEQUENCE [LARGE SCALE GENOMIC DNA]</scope>
    <source>
        <strain evidence="2">NIH9.1</strain>
    </source>
</reference>